<name>A0AAV4ELE7_9GAST</name>
<feature type="non-terminal residue" evidence="2">
    <location>
        <position position="75"/>
    </location>
</feature>
<organism evidence="2 3">
    <name type="scientific">Elysia marginata</name>
    <dbReference type="NCBI Taxonomy" id="1093978"/>
    <lineage>
        <taxon>Eukaryota</taxon>
        <taxon>Metazoa</taxon>
        <taxon>Spiralia</taxon>
        <taxon>Lophotrochozoa</taxon>
        <taxon>Mollusca</taxon>
        <taxon>Gastropoda</taxon>
        <taxon>Heterobranchia</taxon>
        <taxon>Euthyneura</taxon>
        <taxon>Panpulmonata</taxon>
        <taxon>Sacoglossa</taxon>
        <taxon>Placobranchoidea</taxon>
        <taxon>Plakobranchidae</taxon>
        <taxon>Elysia</taxon>
    </lineage>
</organism>
<dbReference type="Proteomes" id="UP000762676">
    <property type="component" value="Unassembled WGS sequence"/>
</dbReference>
<accession>A0AAV4ELE7</accession>
<evidence type="ECO:0000313" key="2">
    <source>
        <dbReference type="EMBL" id="GFR61425.1"/>
    </source>
</evidence>
<proteinExistence type="predicted"/>
<keyword evidence="1" id="KW-0472">Membrane</keyword>
<dbReference type="AlphaFoldDB" id="A0AAV4ELE7"/>
<dbReference type="EMBL" id="BMAT01007282">
    <property type="protein sequence ID" value="GFR61425.1"/>
    <property type="molecule type" value="Genomic_DNA"/>
</dbReference>
<comment type="caution">
    <text evidence="2">The sequence shown here is derived from an EMBL/GenBank/DDBJ whole genome shotgun (WGS) entry which is preliminary data.</text>
</comment>
<evidence type="ECO:0000256" key="1">
    <source>
        <dbReference type="SAM" id="Phobius"/>
    </source>
</evidence>
<keyword evidence="1" id="KW-1133">Transmembrane helix</keyword>
<reference evidence="2 3" key="1">
    <citation type="journal article" date="2021" name="Elife">
        <title>Chloroplast acquisition without the gene transfer in kleptoplastic sea slugs, Plakobranchus ocellatus.</title>
        <authorList>
            <person name="Maeda T."/>
            <person name="Takahashi S."/>
            <person name="Yoshida T."/>
            <person name="Shimamura S."/>
            <person name="Takaki Y."/>
            <person name="Nagai Y."/>
            <person name="Toyoda A."/>
            <person name="Suzuki Y."/>
            <person name="Arimoto A."/>
            <person name="Ishii H."/>
            <person name="Satoh N."/>
            <person name="Nishiyama T."/>
            <person name="Hasebe M."/>
            <person name="Maruyama T."/>
            <person name="Minagawa J."/>
            <person name="Obokata J."/>
            <person name="Shigenobu S."/>
        </authorList>
    </citation>
    <scope>NUCLEOTIDE SEQUENCE [LARGE SCALE GENOMIC DNA]</scope>
</reference>
<evidence type="ECO:0000313" key="3">
    <source>
        <dbReference type="Proteomes" id="UP000762676"/>
    </source>
</evidence>
<protein>
    <submittedName>
        <fullName evidence="2">NADPH oxidase 1</fullName>
    </submittedName>
</protein>
<gene>
    <name evidence="2" type="ORF">ElyMa_003556900</name>
</gene>
<keyword evidence="3" id="KW-1185">Reference proteome</keyword>
<feature type="transmembrane region" description="Helical" evidence="1">
    <location>
        <begin position="12"/>
        <end position="33"/>
    </location>
</feature>
<keyword evidence="1" id="KW-0812">Transmembrane</keyword>
<sequence>MVDWITNEAPRWLVLSVWIIINIVLFVVTYLRYFDADEYYYLRELTGCCPQPLRRQLDKAITYHQYLAYMICLHS</sequence>